<keyword evidence="3" id="KW-1185">Reference proteome</keyword>
<dbReference type="InParanoid" id="G0NEW4"/>
<feature type="repeat" description="RCC1" evidence="1">
    <location>
        <begin position="127"/>
        <end position="178"/>
    </location>
</feature>
<name>G0NEW4_CAEBE</name>
<proteinExistence type="predicted"/>
<dbReference type="FunCoup" id="G0NEW4">
    <property type="interactions" value="1087"/>
</dbReference>
<evidence type="ECO:0000313" key="2">
    <source>
        <dbReference type="EMBL" id="EGT59043.1"/>
    </source>
</evidence>
<organism evidence="3">
    <name type="scientific">Caenorhabditis brenneri</name>
    <name type="common">Nematode worm</name>
    <dbReference type="NCBI Taxonomy" id="135651"/>
    <lineage>
        <taxon>Eukaryota</taxon>
        <taxon>Metazoa</taxon>
        <taxon>Ecdysozoa</taxon>
        <taxon>Nematoda</taxon>
        <taxon>Chromadorea</taxon>
        <taxon>Rhabditida</taxon>
        <taxon>Rhabditina</taxon>
        <taxon>Rhabditomorpha</taxon>
        <taxon>Rhabditoidea</taxon>
        <taxon>Rhabditidae</taxon>
        <taxon>Peloderinae</taxon>
        <taxon>Caenorhabditis</taxon>
    </lineage>
</organism>
<protein>
    <submittedName>
        <fullName evidence="2">Uncharacterized protein</fullName>
    </submittedName>
</protein>
<dbReference type="EMBL" id="GL379874">
    <property type="protein sequence ID" value="EGT59043.1"/>
    <property type="molecule type" value="Genomic_DNA"/>
</dbReference>
<reference evidence="3" key="1">
    <citation type="submission" date="2011-07" db="EMBL/GenBank/DDBJ databases">
        <authorList>
            <consortium name="Caenorhabditis brenneri Sequencing and Analysis Consortium"/>
            <person name="Wilson R.K."/>
        </authorList>
    </citation>
    <scope>NUCLEOTIDE SEQUENCE [LARGE SCALE GENOMIC DNA]</scope>
    <source>
        <strain evidence="3">PB2801</strain>
    </source>
</reference>
<dbReference type="Proteomes" id="UP000008068">
    <property type="component" value="Unassembled WGS sequence"/>
</dbReference>
<dbReference type="PROSITE" id="PS50012">
    <property type="entry name" value="RCC1_3"/>
    <property type="match status" value="1"/>
</dbReference>
<gene>
    <name evidence="2" type="ORF">CAEBREN_12527</name>
</gene>
<sequence length="543" mass="62992">MASDEEEELEKMIEAMKIEIVKHSLTAVDDFDNIVKYSLDQNLNPKWTEHAAELLADWIKSCSIFQRTRLIEKTQKISDISKVLLSRQFSYQFSSGFSVESLLSKHEDPKITARTTFDRLFNKKPLPYPMAYGINTNGKLGVGVNTDKTEEGFQPIQLEGDIEKAYIGENHTIIVMRDGEYYGVGQTKNFLHEPKENKPFSSVPIVLDYINAKRNKIADFTRKERCELTADTTVFRHFQKYNHHLIVGKAEYSDNNWEIINERPTQRPILVLRPDFVRKITLPDFNDPNNTMEVSISKNFVYDYKLDEYHKIRMFICGKQVVSLDDPDVKYGEYGLVWLNHEETLYRGQLQWAPKVPTNKDVPEYRLVAIMEEVVLEYSVENFAISKDGESVIIYNNAKYEDDEEKVSCLSNADSNLREYDPNVDHNFERDYAEFKKKVKNEWKHDLYTYTGLPSMLGEGALPPIQTLRRFIKMDEEKKVPIKLHETFLTLGGLYKANEVSSALDGHLCDLICESAAIKPIVVEAGWSEEERDERNKQMYAFE</sequence>
<dbReference type="AlphaFoldDB" id="G0NEW4"/>
<evidence type="ECO:0000313" key="3">
    <source>
        <dbReference type="Proteomes" id="UP000008068"/>
    </source>
</evidence>
<evidence type="ECO:0000256" key="1">
    <source>
        <dbReference type="PROSITE-ProRule" id="PRU00235"/>
    </source>
</evidence>
<dbReference type="InterPro" id="IPR000408">
    <property type="entry name" value="Reg_chr_condens"/>
</dbReference>
<dbReference type="SUPFAM" id="SSF50985">
    <property type="entry name" value="RCC1/BLIP-II"/>
    <property type="match status" value="1"/>
</dbReference>
<dbReference type="Gene3D" id="2.130.10.30">
    <property type="entry name" value="Regulator of chromosome condensation 1/beta-lactamase-inhibitor protein II"/>
    <property type="match status" value="1"/>
</dbReference>
<dbReference type="InterPro" id="IPR009091">
    <property type="entry name" value="RCC1/BLIP-II"/>
</dbReference>
<accession>G0NEW4</accession>
<dbReference type="OrthoDB" id="10670984at2759"/>
<dbReference type="HOGENOM" id="CLU_501763_0_0_1"/>
<dbReference type="eggNOG" id="ENOG502T3HK">
    <property type="taxonomic scope" value="Eukaryota"/>
</dbReference>